<protein>
    <submittedName>
        <fullName evidence="13">MdtA/MuxA family multidrug efflux RND transporter periplasmic adaptor subunit</fullName>
    </submittedName>
</protein>
<comment type="similarity">
    <text evidence="2">Belongs to the membrane fusion protein (MFP) (TC 8.A.1) family.</text>
</comment>
<feature type="domain" description="Multidrug resistance protein MdtA-like alpha-helical hairpin" evidence="9">
    <location>
        <begin position="134"/>
        <end position="203"/>
    </location>
</feature>
<sequence>MFNGKKPLVLAVVVALAAGAAYYFWPAADQAAGAQAGQRPGPGGQRAGGGPRAGGPGAAMNPWTMPVPVRVVTAQSNDLKVQLKAIGTVTPLNTVLVQSRVSGPLAEVLFKEGQFAEKGQLLARIDPAEYQVALDQAIGQKEQNQAQLKSAEQDLERFAKLKEQNTIAQQQYNQQQALVNQYKGALKSNQAAIDAAKLQLSYTQIHAPISGRLGLRQVDAGNLVQANSSTGLVSITQTSPIAVAFTIPETQLQMVLDAVRAGETLTVEAWDRAEQLMLAKGTLTTLDNQIDTATGTLKLKAEFSNSAQELFPNQFVNVRLNVAERKGAVTIPQDAVQYGSEGTYVYMIEDNKAQVRNLVLGTVDNGQIEIKQGLKAGEQVVLEGLDRLRPGREVEVLVRDQQAVEPAKKAPQQAAQRPKA</sequence>
<feature type="domain" description="YknX-like C-terminal permuted SH3-like" evidence="12">
    <location>
        <begin position="328"/>
        <end position="396"/>
    </location>
</feature>
<dbReference type="Pfam" id="PF25989">
    <property type="entry name" value="YknX_C"/>
    <property type="match status" value="1"/>
</dbReference>
<evidence type="ECO:0000256" key="8">
    <source>
        <dbReference type="SAM" id="SignalP"/>
    </source>
</evidence>
<evidence type="ECO:0000256" key="7">
    <source>
        <dbReference type="SAM" id="MobiDB-lite"/>
    </source>
</evidence>
<dbReference type="SUPFAM" id="SSF111369">
    <property type="entry name" value="HlyD-like secretion proteins"/>
    <property type="match status" value="1"/>
</dbReference>
<gene>
    <name evidence="13" type="ORF">ACFO3I_01900</name>
</gene>
<dbReference type="EMBL" id="JBHSGB010000001">
    <property type="protein sequence ID" value="MFC4653770.1"/>
    <property type="molecule type" value="Genomic_DNA"/>
</dbReference>
<dbReference type="Pfam" id="PF25917">
    <property type="entry name" value="BSH_RND"/>
    <property type="match status" value="1"/>
</dbReference>
<proteinExistence type="inferred from homology"/>
<evidence type="ECO:0000256" key="3">
    <source>
        <dbReference type="ARBA" id="ARBA00022475"/>
    </source>
</evidence>
<feature type="domain" description="Multidrug resistance protein MdtA-like barrel-sandwich hybrid" evidence="10">
    <location>
        <begin position="93"/>
        <end position="235"/>
    </location>
</feature>
<dbReference type="Gene3D" id="2.40.30.170">
    <property type="match status" value="1"/>
</dbReference>
<keyword evidence="5" id="KW-0472">Membrane</keyword>
<dbReference type="InterPro" id="IPR006143">
    <property type="entry name" value="RND_pump_MFP"/>
</dbReference>
<evidence type="ECO:0000256" key="5">
    <source>
        <dbReference type="ARBA" id="ARBA00023136"/>
    </source>
</evidence>
<keyword evidence="4" id="KW-0997">Cell inner membrane</keyword>
<keyword evidence="3" id="KW-1003">Cell membrane</keyword>
<comment type="subcellular location">
    <subcellularLocation>
        <location evidence="1">Cell membrane</location>
    </subcellularLocation>
</comment>
<dbReference type="NCBIfam" id="NF008589">
    <property type="entry name" value="PRK11556.1"/>
    <property type="match status" value="1"/>
</dbReference>
<evidence type="ECO:0000313" key="13">
    <source>
        <dbReference type="EMBL" id="MFC4653770.1"/>
    </source>
</evidence>
<feature type="coiled-coil region" evidence="6">
    <location>
        <begin position="134"/>
        <end position="178"/>
    </location>
</feature>
<dbReference type="InterPro" id="IPR058637">
    <property type="entry name" value="YknX-like_C"/>
</dbReference>
<evidence type="ECO:0000256" key="4">
    <source>
        <dbReference type="ARBA" id="ARBA00022519"/>
    </source>
</evidence>
<dbReference type="PANTHER" id="PTHR30469:SF12">
    <property type="entry name" value="MULTIDRUG RESISTANCE PROTEIN MDTA"/>
    <property type="match status" value="1"/>
</dbReference>
<dbReference type="PANTHER" id="PTHR30469">
    <property type="entry name" value="MULTIDRUG RESISTANCE PROTEIN MDTA"/>
    <property type="match status" value="1"/>
</dbReference>
<feature type="compositionally biased region" description="Low complexity" evidence="7">
    <location>
        <begin position="401"/>
        <end position="420"/>
    </location>
</feature>
<dbReference type="InterPro" id="IPR058625">
    <property type="entry name" value="MdtA-like_BSH"/>
</dbReference>
<feature type="region of interest" description="Disordered" evidence="7">
    <location>
        <begin position="34"/>
        <end position="60"/>
    </location>
</feature>
<evidence type="ECO:0000256" key="2">
    <source>
        <dbReference type="ARBA" id="ARBA00009477"/>
    </source>
</evidence>
<dbReference type="InterPro" id="IPR058626">
    <property type="entry name" value="MdtA-like_b-barrel"/>
</dbReference>
<dbReference type="RefSeq" id="WP_377331297.1">
    <property type="nucleotide sequence ID" value="NZ_JBHSGB010000001.1"/>
</dbReference>
<evidence type="ECO:0000259" key="12">
    <source>
        <dbReference type="Pfam" id="PF25989"/>
    </source>
</evidence>
<evidence type="ECO:0000259" key="10">
    <source>
        <dbReference type="Pfam" id="PF25917"/>
    </source>
</evidence>
<dbReference type="Gene3D" id="2.40.420.20">
    <property type="match status" value="1"/>
</dbReference>
<keyword evidence="6" id="KW-0175">Coiled coil</keyword>
<evidence type="ECO:0000256" key="1">
    <source>
        <dbReference type="ARBA" id="ARBA00004236"/>
    </source>
</evidence>
<dbReference type="NCBIfam" id="TIGR01730">
    <property type="entry name" value="RND_mfp"/>
    <property type="match status" value="1"/>
</dbReference>
<feature type="signal peptide" evidence="8">
    <location>
        <begin position="1"/>
        <end position="23"/>
    </location>
</feature>
<feature type="domain" description="Multidrug resistance protein MdtA-like beta-barrel" evidence="11">
    <location>
        <begin position="240"/>
        <end position="323"/>
    </location>
</feature>
<evidence type="ECO:0000259" key="11">
    <source>
        <dbReference type="Pfam" id="PF25944"/>
    </source>
</evidence>
<name>A0ABV9JJE4_9GAMM</name>
<dbReference type="InterPro" id="IPR058624">
    <property type="entry name" value="MdtA-like_HH"/>
</dbReference>
<feature type="chain" id="PRO_5047342690" evidence="8">
    <location>
        <begin position="24"/>
        <end position="420"/>
    </location>
</feature>
<dbReference type="Gene3D" id="2.40.50.100">
    <property type="match status" value="1"/>
</dbReference>
<dbReference type="Proteomes" id="UP001595962">
    <property type="component" value="Unassembled WGS sequence"/>
</dbReference>
<keyword evidence="14" id="KW-1185">Reference proteome</keyword>
<keyword evidence="8" id="KW-0732">Signal</keyword>
<organism evidence="13 14">
    <name type="scientific">Rheinheimera marina</name>
    <dbReference type="NCBI Taxonomy" id="1774958"/>
    <lineage>
        <taxon>Bacteria</taxon>
        <taxon>Pseudomonadati</taxon>
        <taxon>Pseudomonadota</taxon>
        <taxon>Gammaproteobacteria</taxon>
        <taxon>Chromatiales</taxon>
        <taxon>Chromatiaceae</taxon>
        <taxon>Rheinheimera</taxon>
    </lineage>
</organism>
<accession>A0ABV9JJE4</accession>
<feature type="compositionally biased region" description="Gly residues" evidence="7">
    <location>
        <begin position="40"/>
        <end position="57"/>
    </location>
</feature>
<dbReference type="Pfam" id="PF25876">
    <property type="entry name" value="HH_MFP_RND"/>
    <property type="match status" value="1"/>
</dbReference>
<feature type="region of interest" description="Disordered" evidence="7">
    <location>
        <begin position="400"/>
        <end position="420"/>
    </location>
</feature>
<comment type="caution">
    <text evidence="13">The sequence shown here is derived from an EMBL/GenBank/DDBJ whole genome shotgun (WGS) entry which is preliminary data.</text>
</comment>
<dbReference type="Gene3D" id="1.10.287.470">
    <property type="entry name" value="Helix hairpin bin"/>
    <property type="match status" value="1"/>
</dbReference>
<evidence type="ECO:0000259" key="9">
    <source>
        <dbReference type="Pfam" id="PF25876"/>
    </source>
</evidence>
<reference evidence="14" key="1">
    <citation type="journal article" date="2019" name="Int. J. Syst. Evol. Microbiol.">
        <title>The Global Catalogue of Microorganisms (GCM) 10K type strain sequencing project: providing services to taxonomists for standard genome sequencing and annotation.</title>
        <authorList>
            <consortium name="The Broad Institute Genomics Platform"/>
            <consortium name="The Broad Institute Genome Sequencing Center for Infectious Disease"/>
            <person name="Wu L."/>
            <person name="Ma J."/>
        </authorList>
    </citation>
    <scope>NUCLEOTIDE SEQUENCE [LARGE SCALE GENOMIC DNA]</scope>
    <source>
        <strain evidence="14">DT28</strain>
    </source>
</reference>
<dbReference type="Pfam" id="PF25944">
    <property type="entry name" value="Beta-barrel_RND"/>
    <property type="match status" value="1"/>
</dbReference>
<evidence type="ECO:0000313" key="14">
    <source>
        <dbReference type="Proteomes" id="UP001595962"/>
    </source>
</evidence>
<evidence type="ECO:0000256" key="6">
    <source>
        <dbReference type="SAM" id="Coils"/>
    </source>
</evidence>